<dbReference type="AlphaFoldDB" id="A0A6J7MUI3"/>
<dbReference type="EMBL" id="CAFBOR010000061">
    <property type="protein sequence ID" value="CAB4984810.1"/>
    <property type="molecule type" value="Genomic_DNA"/>
</dbReference>
<proteinExistence type="predicted"/>
<name>A0A6J7MUI3_9ZZZZ</name>
<organism evidence="1">
    <name type="scientific">freshwater metagenome</name>
    <dbReference type="NCBI Taxonomy" id="449393"/>
    <lineage>
        <taxon>unclassified sequences</taxon>
        <taxon>metagenomes</taxon>
        <taxon>ecological metagenomes</taxon>
    </lineage>
</organism>
<protein>
    <submittedName>
        <fullName evidence="1">Unannotated protein</fullName>
    </submittedName>
</protein>
<sequence length="193" mass="21909">MRSEKGAPNHRKSFNNAPQRRCKFDQRLNDCRGKRMKPLDNRFIACTPVINKRRAVLLYHFKRDTDSVRANRAERTNNSVWSCGSKWSAARRYVAKGAWKAKRLKTSDSPWIPENPSDSCLHRTSVTPSDSKPINILLRCHLDQVSEIAAAAKASARASGLMLPGRPIRTSRLITRSLPHAAPWVNVNRDPTR</sequence>
<reference evidence="1" key="1">
    <citation type="submission" date="2020-05" db="EMBL/GenBank/DDBJ databases">
        <authorList>
            <person name="Chiriac C."/>
            <person name="Salcher M."/>
            <person name="Ghai R."/>
            <person name="Kavagutti S V."/>
        </authorList>
    </citation>
    <scope>NUCLEOTIDE SEQUENCE</scope>
</reference>
<gene>
    <name evidence="1" type="ORF">UFOPK3974_00582</name>
</gene>
<evidence type="ECO:0000313" key="1">
    <source>
        <dbReference type="EMBL" id="CAB4984810.1"/>
    </source>
</evidence>
<accession>A0A6J7MUI3</accession>